<name>A0A9W8I383_9FUNG</name>
<sequence length="378" mass="40325">MAGNIKRKRSKVVHATPAAPTESAVIAEGTTDMGAAKIQTDTVATTTTPQAADSFIIAAGTYERILYGIEAQFVDQQLTLNPRFIFPAHIGCIKAVSAGGRYLASGSTDEIIKVYDLKKRVELGSLHEHKGSITALQFHGGSHLLSASEDGAICIFRTKDWEPLKVLKGHKGPINSIAVHPTGKLALSVSRDRTVILWNLLTGQRASRTKTPQIGELVAWSPSGSLYAVAYETEVQVYSVGQADARSTIFARQRILSILIVTHKGTDYVLCGCQDKRIHVYSTTGTELAAVQCHENRIKGLSSVDAVSSDGTPCPMVVSISSDGHIRVWKLADLIGPSGDTTASNVSAKDVSITHAKPLAEYNAGVRLTCVTVSSSTS</sequence>
<dbReference type="InterPro" id="IPR036322">
    <property type="entry name" value="WD40_repeat_dom_sf"/>
</dbReference>
<evidence type="ECO:0000313" key="5">
    <source>
        <dbReference type="Proteomes" id="UP001140094"/>
    </source>
</evidence>
<dbReference type="SMART" id="SM00320">
    <property type="entry name" value="WD40"/>
    <property type="match status" value="5"/>
</dbReference>
<evidence type="ECO:0000256" key="3">
    <source>
        <dbReference type="PROSITE-ProRule" id="PRU00221"/>
    </source>
</evidence>
<dbReference type="Gene3D" id="2.130.10.10">
    <property type="entry name" value="YVTN repeat-like/Quinoprotein amine dehydrogenase"/>
    <property type="match status" value="2"/>
</dbReference>
<dbReference type="PANTHER" id="PTHR44675">
    <property type="entry name" value="PAK1 INTERACTING PROTEIN 1"/>
    <property type="match status" value="1"/>
</dbReference>
<evidence type="ECO:0000313" key="4">
    <source>
        <dbReference type="EMBL" id="KAJ2806904.1"/>
    </source>
</evidence>
<comment type="caution">
    <text evidence="4">The sequence shown here is derived from an EMBL/GenBank/DDBJ whole genome shotgun (WGS) entry which is preliminary data.</text>
</comment>
<dbReference type="PANTHER" id="PTHR44675:SF1">
    <property type="entry name" value="P21-ACTIVATED PROTEIN KINASE-INTERACTING PROTEIN 1"/>
    <property type="match status" value="1"/>
</dbReference>
<keyword evidence="5" id="KW-1185">Reference proteome</keyword>
<dbReference type="AlphaFoldDB" id="A0A9W8I383"/>
<dbReference type="PROSITE" id="PS50294">
    <property type="entry name" value="WD_REPEATS_REGION"/>
    <property type="match status" value="1"/>
</dbReference>
<feature type="repeat" description="WD" evidence="3">
    <location>
        <begin position="167"/>
        <end position="208"/>
    </location>
</feature>
<reference evidence="4" key="1">
    <citation type="submission" date="2022-07" db="EMBL/GenBank/DDBJ databases">
        <title>Phylogenomic reconstructions and comparative analyses of Kickxellomycotina fungi.</title>
        <authorList>
            <person name="Reynolds N.K."/>
            <person name="Stajich J.E."/>
            <person name="Barry K."/>
            <person name="Grigoriev I.V."/>
            <person name="Crous P."/>
            <person name="Smith M.E."/>
        </authorList>
    </citation>
    <scope>NUCLEOTIDE SEQUENCE</scope>
    <source>
        <strain evidence="4">NRRL 1565</strain>
    </source>
</reference>
<evidence type="ECO:0000256" key="1">
    <source>
        <dbReference type="ARBA" id="ARBA00022574"/>
    </source>
</evidence>
<organism evidence="4 5">
    <name type="scientific">Coemansia guatemalensis</name>
    <dbReference type="NCBI Taxonomy" id="2761395"/>
    <lineage>
        <taxon>Eukaryota</taxon>
        <taxon>Fungi</taxon>
        <taxon>Fungi incertae sedis</taxon>
        <taxon>Zoopagomycota</taxon>
        <taxon>Kickxellomycotina</taxon>
        <taxon>Kickxellomycetes</taxon>
        <taxon>Kickxellales</taxon>
        <taxon>Kickxellaceae</taxon>
        <taxon>Coemansia</taxon>
    </lineage>
</organism>
<dbReference type="InterPro" id="IPR019775">
    <property type="entry name" value="WD40_repeat_CS"/>
</dbReference>
<dbReference type="InterPro" id="IPR051959">
    <property type="entry name" value="PAK1-Kinase_Regulator"/>
</dbReference>
<accession>A0A9W8I383</accession>
<dbReference type="EMBL" id="JANBUO010000151">
    <property type="protein sequence ID" value="KAJ2806904.1"/>
    <property type="molecule type" value="Genomic_DNA"/>
</dbReference>
<dbReference type="InterPro" id="IPR015943">
    <property type="entry name" value="WD40/YVTN_repeat-like_dom_sf"/>
</dbReference>
<keyword evidence="2" id="KW-0677">Repeat</keyword>
<dbReference type="InterPro" id="IPR001680">
    <property type="entry name" value="WD40_rpt"/>
</dbReference>
<dbReference type="OrthoDB" id="308449at2759"/>
<dbReference type="Proteomes" id="UP001140094">
    <property type="component" value="Unassembled WGS sequence"/>
</dbReference>
<dbReference type="PROSITE" id="PS50082">
    <property type="entry name" value="WD_REPEATS_2"/>
    <property type="match status" value="1"/>
</dbReference>
<protein>
    <submittedName>
        <fullName evidence="4">Protein mak11</fullName>
    </submittedName>
</protein>
<gene>
    <name evidence="4" type="primary">MAK11</name>
    <name evidence="4" type="ORF">H4R20_001504</name>
</gene>
<keyword evidence="1 3" id="KW-0853">WD repeat</keyword>
<dbReference type="Pfam" id="PF00400">
    <property type="entry name" value="WD40"/>
    <property type="match status" value="3"/>
</dbReference>
<dbReference type="SUPFAM" id="SSF50978">
    <property type="entry name" value="WD40 repeat-like"/>
    <property type="match status" value="1"/>
</dbReference>
<proteinExistence type="predicted"/>
<evidence type="ECO:0000256" key="2">
    <source>
        <dbReference type="ARBA" id="ARBA00022737"/>
    </source>
</evidence>
<dbReference type="PROSITE" id="PS00678">
    <property type="entry name" value="WD_REPEATS_1"/>
    <property type="match status" value="1"/>
</dbReference>